<sequence length="191" mass="21176">ASRDYGGNDRNAWRTVTPEHNRLVEAILRSPLHIIATMRSRVEYVAEPDEHGKTVIRRIGLKPMQQDGLDFEFDIVGDLDQAHTLTITKTHCSALSRAVIPEPGADLARTLKAWLTEGADPTMTEDQVKTLWELGKAQGLSVGDLMTLINQTLHTAYRTPREVTQAQFPQILTALQARQTHTVESAQAATA</sequence>
<name>A0A2T2WUP4_9FIRM</name>
<gene>
    <name evidence="1" type="ORF">C7B46_20440</name>
</gene>
<protein>
    <submittedName>
        <fullName evidence="1">AAA family ATPase</fullName>
    </submittedName>
</protein>
<evidence type="ECO:0000313" key="1">
    <source>
        <dbReference type="EMBL" id="PSR25943.1"/>
    </source>
</evidence>
<comment type="caution">
    <text evidence="1">The sequence shown here is derived from an EMBL/GenBank/DDBJ whole genome shotgun (WGS) entry which is preliminary data.</text>
</comment>
<accession>A0A2T2WUP4</accession>
<organism evidence="1 2">
    <name type="scientific">Sulfobacillus benefaciens</name>
    <dbReference type="NCBI Taxonomy" id="453960"/>
    <lineage>
        <taxon>Bacteria</taxon>
        <taxon>Bacillati</taxon>
        <taxon>Bacillota</taxon>
        <taxon>Clostridia</taxon>
        <taxon>Eubacteriales</taxon>
        <taxon>Clostridiales Family XVII. Incertae Sedis</taxon>
        <taxon>Sulfobacillus</taxon>
    </lineage>
</organism>
<feature type="non-terminal residue" evidence="1">
    <location>
        <position position="1"/>
    </location>
</feature>
<proteinExistence type="predicted"/>
<dbReference type="Proteomes" id="UP000242972">
    <property type="component" value="Unassembled WGS sequence"/>
</dbReference>
<reference evidence="1 2" key="1">
    <citation type="journal article" date="2014" name="BMC Genomics">
        <title>Comparison of environmental and isolate Sulfobacillus genomes reveals diverse carbon, sulfur, nitrogen, and hydrogen metabolisms.</title>
        <authorList>
            <person name="Justice N.B."/>
            <person name="Norman A."/>
            <person name="Brown C.T."/>
            <person name="Singh A."/>
            <person name="Thomas B.C."/>
            <person name="Banfield J.F."/>
        </authorList>
    </citation>
    <scope>NUCLEOTIDE SEQUENCE [LARGE SCALE GENOMIC DNA]</scope>
    <source>
        <strain evidence="1">AMDSBA4</strain>
    </source>
</reference>
<dbReference type="AlphaFoldDB" id="A0A2T2WUP4"/>
<dbReference type="EMBL" id="PXYW01000141">
    <property type="protein sequence ID" value="PSR25943.1"/>
    <property type="molecule type" value="Genomic_DNA"/>
</dbReference>
<evidence type="ECO:0000313" key="2">
    <source>
        <dbReference type="Proteomes" id="UP000242972"/>
    </source>
</evidence>